<accession>A0A0G1S0R0</accession>
<reference evidence="1 2" key="1">
    <citation type="journal article" date="2015" name="Nature">
        <title>rRNA introns, odd ribosomes, and small enigmatic genomes across a large radiation of phyla.</title>
        <authorList>
            <person name="Brown C.T."/>
            <person name="Hug L.A."/>
            <person name="Thomas B.C."/>
            <person name="Sharon I."/>
            <person name="Castelle C.J."/>
            <person name="Singh A."/>
            <person name="Wilkins M.J."/>
            <person name="Williams K.H."/>
            <person name="Banfield J.F."/>
        </authorList>
    </citation>
    <scope>NUCLEOTIDE SEQUENCE [LARGE SCALE GENOMIC DNA]</scope>
</reference>
<feature type="non-terminal residue" evidence="1">
    <location>
        <position position="1"/>
    </location>
</feature>
<gene>
    <name evidence="1" type="ORF">UX86_C0040G0001</name>
</gene>
<proteinExistence type="predicted"/>
<evidence type="ECO:0000313" key="1">
    <source>
        <dbReference type="EMBL" id="KKU62927.1"/>
    </source>
</evidence>
<dbReference type="EMBL" id="LCNU01000040">
    <property type="protein sequence ID" value="KKU62927.1"/>
    <property type="molecule type" value="Genomic_DNA"/>
</dbReference>
<dbReference type="Proteomes" id="UP000034502">
    <property type="component" value="Unassembled WGS sequence"/>
</dbReference>
<name>A0A0G1S0R0_9BACT</name>
<protein>
    <submittedName>
        <fullName evidence="1">Uncharacterized protein</fullName>
    </submittedName>
</protein>
<evidence type="ECO:0000313" key="2">
    <source>
        <dbReference type="Proteomes" id="UP000034502"/>
    </source>
</evidence>
<sequence>NIRLPLDTDLAKWFYRYVTALNISSIVSSNSTSLRAMKVTRKTEKANFKKTTEEPVVKGGFKGLLGAMTQFVAVGGDFI</sequence>
<comment type="caution">
    <text evidence="1">The sequence shown here is derived from an EMBL/GenBank/DDBJ whole genome shotgun (WGS) entry which is preliminary data.</text>
</comment>
<organism evidence="1 2">
    <name type="scientific">Candidatus Amesbacteria bacterium GW2011_GWC1_47_15</name>
    <dbReference type="NCBI Taxonomy" id="1618364"/>
    <lineage>
        <taxon>Bacteria</taxon>
        <taxon>Candidatus Amesiibacteriota</taxon>
    </lineage>
</organism>
<dbReference type="AlphaFoldDB" id="A0A0G1S0R0"/>